<dbReference type="Gene3D" id="3.40.50.10490">
    <property type="entry name" value="Glucose-6-phosphate isomerase like protein, domain 1"/>
    <property type="match status" value="1"/>
</dbReference>
<dbReference type="SUPFAM" id="SSF52313">
    <property type="entry name" value="Ribosomal protein S2"/>
    <property type="match status" value="1"/>
</dbReference>
<dbReference type="Proteomes" id="UP001153076">
    <property type="component" value="Unassembled WGS sequence"/>
</dbReference>
<dbReference type="EMBL" id="JAKOGI010000102">
    <property type="protein sequence ID" value="KAJ8444267.1"/>
    <property type="molecule type" value="Genomic_DNA"/>
</dbReference>
<dbReference type="InterPro" id="IPR023591">
    <property type="entry name" value="Ribosomal_uS2_flav_dom_sf"/>
</dbReference>
<dbReference type="GO" id="GO:0003735">
    <property type="term" value="F:structural constituent of ribosome"/>
    <property type="evidence" value="ECO:0007669"/>
    <property type="project" value="InterPro"/>
</dbReference>
<dbReference type="GO" id="GO:0006412">
    <property type="term" value="P:translation"/>
    <property type="evidence" value="ECO:0007669"/>
    <property type="project" value="InterPro"/>
</dbReference>
<keyword evidence="3" id="KW-0687">Ribonucleoprotein</keyword>
<comment type="similarity">
    <text evidence="1">Belongs to the universal ribosomal protein uS2 family.</text>
</comment>
<dbReference type="NCBIfam" id="TIGR01011">
    <property type="entry name" value="rpsB_bact"/>
    <property type="match status" value="1"/>
</dbReference>
<dbReference type="OrthoDB" id="565471at2759"/>
<gene>
    <name evidence="5" type="ORF">Cgig2_024593</name>
</gene>
<dbReference type="InterPro" id="IPR018130">
    <property type="entry name" value="Ribosomal_uS2_CS"/>
</dbReference>
<protein>
    <recommendedName>
        <fullName evidence="4">Small ribosomal subunit protein uS2c</fullName>
    </recommendedName>
</protein>
<keyword evidence="6" id="KW-1185">Reference proteome</keyword>
<dbReference type="Gene3D" id="1.10.287.610">
    <property type="entry name" value="Helix hairpin bin"/>
    <property type="match status" value="1"/>
</dbReference>
<dbReference type="AlphaFoldDB" id="A0A9Q1QJ84"/>
<dbReference type="Pfam" id="PF00318">
    <property type="entry name" value="Ribosomal_S2"/>
    <property type="match status" value="1"/>
</dbReference>
<accession>A0A9Q1QJ84</accession>
<sequence>MTRRYWNINLEEIIEARVHFGREAYDLVSNAASRGKQFLIVGTKKKAADLVVRALIRAQYHYVNKMWLRDMLTNWSTTEERFQKFRDFRIEQKMGRLAYLLKRDEAMLKRQLPHLQTYLGGIKYMTELPDIIIIIDQQKNIRPFENVLLWEFQRFV</sequence>
<dbReference type="PROSITE" id="PS00962">
    <property type="entry name" value="RIBOSOMAL_S2_1"/>
    <property type="match status" value="1"/>
</dbReference>
<name>A0A9Q1QJ84_9CARY</name>
<evidence type="ECO:0000256" key="2">
    <source>
        <dbReference type="ARBA" id="ARBA00022980"/>
    </source>
</evidence>
<organism evidence="5 6">
    <name type="scientific">Carnegiea gigantea</name>
    <dbReference type="NCBI Taxonomy" id="171969"/>
    <lineage>
        <taxon>Eukaryota</taxon>
        <taxon>Viridiplantae</taxon>
        <taxon>Streptophyta</taxon>
        <taxon>Embryophyta</taxon>
        <taxon>Tracheophyta</taxon>
        <taxon>Spermatophyta</taxon>
        <taxon>Magnoliopsida</taxon>
        <taxon>eudicotyledons</taxon>
        <taxon>Gunneridae</taxon>
        <taxon>Pentapetalae</taxon>
        <taxon>Caryophyllales</taxon>
        <taxon>Cactineae</taxon>
        <taxon>Cactaceae</taxon>
        <taxon>Cactoideae</taxon>
        <taxon>Echinocereeae</taxon>
        <taxon>Carnegiea</taxon>
    </lineage>
</organism>
<dbReference type="GO" id="GO:0005763">
    <property type="term" value="C:mitochondrial small ribosomal subunit"/>
    <property type="evidence" value="ECO:0007669"/>
    <property type="project" value="TreeGrafter"/>
</dbReference>
<proteinExistence type="inferred from homology"/>
<evidence type="ECO:0000313" key="5">
    <source>
        <dbReference type="EMBL" id="KAJ8444267.1"/>
    </source>
</evidence>
<evidence type="ECO:0000256" key="1">
    <source>
        <dbReference type="ARBA" id="ARBA00006242"/>
    </source>
</evidence>
<comment type="caution">
    <text evidence="5">The sequence shown here is derived from an EMBL/GenBank/DDBJ whole genome shotgun (WGS) entry which is preliminary data.</text>
</comment>
<evidence type="ECO:0000256" key="4">
    <source>
        <dbReference type="ARBA" id="ARBA00035155"/>
    </source>
</evidence>
<evidence type="ECO:0000256" key="3">
    <source>
        <dbReference type="ARBA" id="ARBA00023274"/>
    </source>
</evidence>
<dbReference type="PANTHER" id="PTHR12534">
    <property type="entry name" value="30S RIBOSOMAL PROTEIN S2 PROKARYOTIC AND ORGANELLAR"/>
    <property type="match status" value="1"/>
</dbReference>
<evidence type="ECO:0000313" key="6">
    <source>
        <dbReference type="Proteomes" id="UP001153076"/>
    </source>
</evidence>
<keyword evidence="2" id="KW-0689">Ribosomal protein</keyword>
<dbReference type="PANTHER" id="PTHR12534:SF0">
    <property type="entry name" value="SMALL RIBOSOMAL SUBUNIT PROTEIN US2M"/>
    <property type="match status" value="1"/>
</dbReference>
<dbReference type="InterPro" id="IPR005706">
    <property type="entry name" value="Ribosomal_uS2_bac/mit/plastid"/>
</dbReference>
<dbReference type="InterPro" id="IPR001865">
    <property type="entry name" value="Ribosomal_uS2"/>
</dbReference>
<reference evidence="5" key="1">
    <citation type="submission" date="2022-04" db="EMBL/GenBank/DDBJ databases">
        <title>Carnegiea gigantea Genome sequencing and assembly v2.</title>
        <authorList>
            <person name="Copetti D."/>
            <person name="Sanderson M.J."/>
            <person name="Burquez A."/>
            <person name="Wojciechowski M.F."/>
        </authorList>
    </citation>
    <scope>NUCLEOTIDE SEQUENCE</scope>
    <source>
        <strain evidence="5">SGP5-SGP5p</strain>
        <tissue evidence="5">Aerial part</tissue>
    </source>
</reference>